<accession>A0A0F9WW14</accession>
<organism evidence="2">
    <name type="scientific">marine sediment metagenome</name>
    <dbReference type="NCBI Taxonomy" id="412755"/>
    <lineage>
        <taxon>unclassified sequences</taxon>
        <taxon>metagenomes</taxon>
        <taxon>ecological metagenomes</taxon>
    </lineage>
</organism>
<feature type="compositionally biased region" description="Basic and acidic residues" evidence="1">
    <location>
        <begin position="42"/>
        <end position="69"/>
    </location>
</feature>
<dbReference type="AlphaFoldDB" id="A0A0F9WW14"/>
<name>A0A0F9WW14_9ZZZZ</name>
<dbReference type="EMBL" id="LAZR01000189">
    <property type="protein sequence ID" value="KKN83163.1"/>
    <property type="molecule type" value="Genomic_DNA"/>
</dbReference>
<feature type="region of interest" description="Disordered" evidence="1">
    <location>
        <begin position="1"/>
        <end position="69"/>
    </location>
</feature>
<evidence type="ECO:0000313" key="2">
    <source>
        <dbReference type="EMBL" id="KKN83163.1"/>
    </source>
</evidence>
<comment type="caution">
    <text evidence="2">The sequence shown here is derived from an EMBL/GenBank/DDBJ whole genome shotgun (WGS) entry which is preliminary data.</text>
</comment>
<sequence length="69" mass="7604">MAERHRSNDGVKETDKYISEADDIDHQGRSGGGLQRDVGTQDEEKQVVDKPGADPRVTGEDKRNHGEDA</sequence>
<reference evidence="2" key="1">
    <citation type="journal article" date="2015" name="Nature">
        <title>Complex archaea that bridge the gap between prokaryotes and eukaryotes.</title>
        <authorList>
            <person name="Spang A."/>
            <person name="Saw J.H."/>
            <person name="Jorgensen S.L."/>
            <person name="Zaremba-Niedzwiedzka K."/>
            <person name="Martijn J."/>
            <person name="Lind A.E."/>
            <person name="van Eijk R."/>
            <person name="Schleper C."/>
            <person name="Guy L."/>
            <person name="Ettema T.J."/>
        </authorList>
    </citation>
    <scope>NUCLEOTIDE SEQUENCE</scope>
</reference>
<gene>
    <name evidence="2" type="ORF">LCGC14_0301610</name>
</gene>
<proteinExistence type="predicted"/>
<protein>
    <submittedName>
        <fullName evidence="2">Uncharacterized protein</fullName>
    </submittedName>
</protein>
<feature type="compositionally biased region" description="Basic and acidic residues" evidence="1">
    <location>
        <begin position="1"/>
        <end position="28"/>
    </location>
</feature>
<evidence type="ECO:0000256" key="1">
    <source>
        <dbReference type="SAM" id="MobiDB-lite"/>
    </source>
</evidence>